<dbReference type="GO" id="GO:0032259">
    <property type="term" value="P:methylation"/>
    <property type="evidence" value="ECO:0007669"/>
    <property type="project" value="UniProtKB-KW"/>
</dbReference>
<dbReference type="GO" id="GO:0009236">
    <property type="term" value="P:cobalamin biosynthetic process"/>
    <property type="evidence" value="ECO:0007669"/>
    <property type="project" value="UniProtKB-KW"/>
</dbReference>
<dbReference type="PANTHER" id="PTHR43182:SF1">
    <property type="entry name" value="COBALT-PRECORRIN-7 C(5)-METHYLTRANSFERASE"/>
    <property type="match status" value="1"/>
</dbReference>
<evidence type="ECO:0000256" key="4">
    <source>
        <dbReference type="ARBA" id="ARBA00022679"/>
    </source>
</evidence>
<keyword evidence="3" id="KW-0489">Methyltransferase</keyword>
<evidence type="ECO:0000256" key="1">
    <source>
        <dbReference type="ARBA" id="ARBA00004953"/>
    </source>
</evidence>
<dbReference type="GO" id="GO:0008276">
    <property type="term" value="F:protein methyltransferase activity"/>
    <property type="evidence" value="ECO:0007669"/>
    <property type="project" value="InterPro"/>
</dbReference>
<dbReference type="PANTHER" id="PTHR43182">
    <property type="entry name" value="COBALT-PRECORRIN-6B C(15)-METHYLTRANSFERASE (DECARBOXYLATING)"/>
    <property type="match status" value="1"/>
</dbReference>
<name>A0A951PE24_9CYAN</name>
<keyword evidence="2" id="KW-0169">Cobalamin biosynthesis</keyword>
<evidence type="ECO:0000256" key="3">
    <source>
        <dbReference type="ARBA" id="ARBA00022603"/>
    </source>
</evidence>
<comment type="pathway">
    <text evidence="1">Cofactor biosynthesis; adenosylcobalamin biosynthesis.</text>
</comment>
<dbReference type="Gene3D" id="3.40.50.150">
    <property type="entry name" value="Vaccinia Virus protein VP39"/>
    <property type="match status" value="1"/>
</dbReference>
<evidence type="ECO:0000256" key="5">
    <source>
        <dbReference type="ARBA" id="ARBA00022691"/>
    </source>
</evidence>
<sequence length="200" mass="21930">MPSPLWPYVTPGIPDALFERLPGIPLSQREVRLLLIAQLRLQSDSVLWDIGAGTGTIPVEAGLLCPQGQIVAIERDEEVASLIRRNCLRFGVENVQILEGVAPDCLELLKEPPDCVCIEGGRSLKAILQAVWQRLQPQGRIVATATNFETLYAISEGLAELQARNVEVVQSAINRLETRGNHQVFAASDPIYVLSGEKLE</sequence>
<keyword evidence="4" id="KW-0808">Transferase</keyword>
<proteinExistence type="predicted"/>
<reference evidence="6" key="1">
    <citation type="submission" date="2021-05" db="EMBL/GenBank/DDBJ databases">
        <authorList>
            <person name="Pietrasiak N."/>
            <person name="Ward R."/>
            <person name="Stajich J.E."/>
            <person name="Kurbessoian T."/>
        </authorList>
    </citation>
    <scope>NUCLEOTIDE SEQUENCE</scope>
    <source>
        <strain evidence="6">GSE-TBD4-15B</strain>
    </source>
</reference>
<dbReference type="Proteomes" id="UP000707356">
    <property type="component" value="Unassembled WGS sequence"/>
</dbReference>
<protein>
    <submittedName>
        <fullName evidence="6">Precorrin-6Y C5,15-methyltransferase subunit CbiT</fullName>
    </submittedName>
</protein>
<dbReference type="InterPro" id="IPR050714">
    <property type="entry name" value="Cobalamin_biosynth_MTase"/>
</dbReference>
<organism evidence="6 7">
    <name type="scientific">Pegethrix bostrychoides GSE-TBD4-15B</name>
    <dbReference type="NCBI Taxonomy" id="2839662"/>
    <lineage>
        <taxon>Bacteria</taxon>
        <taxon>Bacillati</taxon>
        <taxon>Cyanobacteriota</taxon>
        <taxon>Cyanophyceae</taxon>
        <taxon>Oculatellales</taxon>
        <taxon>Oculatellaceae</taxon>
        <taxon>Pegethrix</taxon>
    </lineage>
</organism>
<accession>A0A951PE24</accession>
<dbReference type="CDD" id="cd02440">
    <property type="entry name" value="AdoMet_MTases"/>
    <property type="match status" value="1"/>
</dbReference>
<comment type="caution">
    <text evidence="6">The sequence shown here is derived from an EMBL/GenBank/DDBJ whole genome shotgun (WGS) entry which is preliminary data.</text>
</comment>
<reference evidence="6" key="2">
    <citation type="journal article" date="2022" name="Microbiol. Resour. Announc.">
        <title>Metagenome Sequencing to Explore Phylogenomics of Terrestrial Cyanobacteria.</title>
        <authorList>
            <person name="Ward R.D."/>
            <person name="Stajich J.E."/>
            <person name="Johansen J.R."/>
            <person name="Huntemann M."/>
            <person name="Clum A."/>
            <person name="Foster B."/>
            <person name="Foster B."/>
            <person name="Roux S."/>
            <person name="Palaniappan K."/>
            <person name="Varghese N."/>
            <person name="Mukherjee S."/>
            <person name="Reddy T.B.K."/>
            <person name="Daum C."/>
            <person name="Copeland A."/>
            <person name="Chen I.A."/>
            <person name="Ivanova N.N."/>
            <person name="Kyrpides N.C."/>
            <person name="Shapiro N."/>
            <person name="Eloe-Fadrosh E.A."/>
            <person name="Pietrasiak N."/>
        </authorList>
    </citation>
    <scope>NUCLEOTIDE SEQUENCE</scope>
    <source>
        <strain evidence="6">GSE-TBD4-15B</strain>
    </source>
</reference>
<keyword evidence="5" id="KW-0949">S-adenosyl-L-methionine</keyword>
<dbReference type="Pfam" id="PF01135">
    <property type="entry name" value="PCMT"/>
    <property type="match status" value="1"/>
</dbReference>
<dbReference type="InterPro" id="IPR029063">
    <property type="entry name" value="SAM-dependent_MTases_sf"/>
</dbReference>
<dbReference type="EMBL" id="JAHHHV010000077">
    <property type="protein sequence ID" value="MBW4467470.1"/>
    <property type="molecule type" value="Genomic_DNA"/>
</dbReference>
<evidence type="ECO:0000313" key="7">
    <source>
        <dbReference type="Proteomes" id="UP000707356"/>
    </source>
</evidence>
<dbReference type="NCBIfam" id="TIGR02469">
    <property type="entry name" value="CbiT"/>
    <property type="match status" value="1"/>
</dbReference>
<evidence type="ECO:0000256" key="2">
    <source>
        <dbReference type="ARBA" id="ARBA00022573"/>
    </source>
</evidence>
<dbReference type="InterPro" id="IPR014008">
    <property type="entry name" value="Cbl_synth_MTase_CbiT"/>
</dbReference>
<gene>
    <name evidence="6" type="primary">cbiT</name>
    <name evidence="6" type="ORF">KME07_18745</name>
</gene>
<dbReference type="AlphaFoldDB" id="A0A951PE24"/>
<evidence type="ECO:0000313" key="6">
    <source>
        <dbReference type="EMBL" id="MBW4467470.1"/>
    </source>
</evidence>
<dbReference type="NCBIfam" id="NF005640">
    <property type="entry name" value="PRK07402.1"/>
    <property type="match status" value="1"/>
</dbReference>
<dbReference type="SUPFAM" id="SSF53335">
    <property type="entry name" value="S-adenosyl-L-methionine-dependent methyltransferases"/>
    <property type="match status" value="1"/>
</dbReference>